<evidence type="ECO:0000256" key="1">
    <source>
        <dbReference type="SAM" id="MobiDB-lite"/>
    </source>
</evidence>
<evidence type="ECO:0000313" key="2">
    <source>
        <dbReference type="EMBL" id="KAK5967215.1"/>
    </source>
</evidence>
<protein>
    <submittedName>
        <fullName evidence="2">Uncharacterized protein</fullName>
    </submittedName>
</protein>
<accession>A0AAN8EUM5</accession>
<gene>
    <name evidence="2" type="ORF">GCK32_000228</name>
</gene>
<keyword evidence="3" id="KW-1185">Reference proteome</keyword>
<name>A0AAN8EUM5_TRICO</name>
<organism evidence="2 3">
    <name type="scientific">Trichostrongylus colubriformis</name>
    <name type="common">Black scour worm</name>
    <dbReference type="NCBI Taxonomy" id="6319"/>
    <lineage>
        <taxon>Eukaryota</taxon>
        <taxon>Metazoa</taxon>
        <taxon>Ecdysozoa</taxon>
        <taxon>Nematoda</taxon>
        <taxon>Chromadorea</taxon>
        <taxon>Rhabditida</taxon>
        <taxon>Rhabditina</taxon>
        <taxon>Rhabditomorpha</taxon>
        <taxon>Strongyloidea</taxon>
        <taxon>Trichostrongylidae</taxon>
        <taxon>Trichostrongylus</taxon>
    </lineage>
</organism>
<dbReference type="EMBL" id="WIXE01022738">
    <property type="protein sequence ID" value="KAK5967215.1"/>
    <property type="molecule type" value="Genomic_DNA"/>
</dbReference>
<feature type="region of interest" description="Disordered" evidence="1">
    <location>
        <begin position="105"/>
        <end position="126"/>
    </location>
</feature>
<reference evidence="2 3" key="1">
    <citation type="submission" date="2019-10" db="EMBL/GenBank/DDBJ databases">
        <title>Assembly and Annotation for the nematode Trichostrongylus colubriformis.</title>
        <authorList>
            <person name="Martin J."/>
        </authorList>
    </citation>
    <scope>NUCLEOTIDE SEQUENCE [LARGE SCALE GENOMIC DNA]</scope>
    <source>
        <strain evidence="2">G859</strain>
        <tissue evidence="2">Whole worm</tissue>
    </source>
</reference>
<sequence length="126" mass="14406">MEQSTYKQELAELLMPPKCEGCGSSASEVQAEIQRYRNNMEQLAALKGSLEEWKWHQRAMADFQRKTDEMYEGANMRAHENLTVHQQFDRLGLGMYQGHLPFIASSREEERAAEGNATTAPPPEME</sequence>
<dbReference type="AlphaFoldDB" id="A0AAN8EUM5"/>
<comment type="caution">
    <text evidence="2">The sequence shown here is derived from an EMBL/GenBank/DDBJ whole genome shotgun (WGS) entry which is preliminary data.</text>
</comment>
<evidence type="ECO:0000313" key="3">
    <source>
        <dbReference type="Proteomes" id="UP001331761"/>
    </source>
</evidence>
<proteinExistence type="predicted"/>
<dbReference type="Proteomes" id="UP001331761">
    <property type="component" value="Unassembled WGS sequence"/>
</dbReference>